<reference evidence="2 3" key="1">
    <citation type="submission" date="2022-10" db="EMBL/GenBank/DDBJ databases">
        <title>The complete genomes of actinobacterial strains from the NBC collection.</title>
        <authorList>
            <person name="Joergensen T.S."/>
            <person name="Alvarez Arevalo M."/>
            <person name="Sterndorff E.B."/>
            <person name="Faurdal D."/>
            <person name="Vuksanovic O."/>
            <person name="Mourched A.-S."/>
            <person name="Charusanti P."/>
            <person name="Shaw S."/>
            <person name="Blin K."/>
            <person name="Weber T."/>
        </authorList>
    </citation>
    <scope>NUCLEOTIDE SEQUENCE [LARGE SCALE GENOMIC DNA]</scope>
    <source>
        <strain evidence="2 3">NBC_00123</strain>
    </source>
</reference>
<sequence>MLIYAFRDARGTWHGDPDIATHGVQPARGALTLPSTARGEEPGLFDGERVEVLYAVCDVEASETTYRLDNGDTFLATWHVHELLSAAYQQVPTARAAEARESATVRLEIGSSSRRYNLHADLLPGGRVEITVVVCTPDGVIRGELTGELEAGDLGEVSRLLASAPIAAAPVGSAPVAAEPVASAPIASRPVPDEFVPSAPVASAQATPSTTTQSTVDPSTTPAASVPAKATRHGQAWTAEALAQLKEHHRAGKSPEQLAQQLGRSEKSIRWKLYGLKLAPYPGDLVPEPRPPAEPEEPKAYTVEAKREQHPNAYKPWEPGDEQRLAERCAQGVSLPELSREFGRNEGAIASRLLKIQAEGPAVEAAWEYGG</sequence>
<feature type="region of interest" description="Disordered" evidence="1">
    <location>
        <begin position="199"/>
        <end position="225"/>
    </location>
</feature>
<feature type="compositionally biased region" description="Low complexity" evidence="1">
    <location>
        <begin position="199"/>
        <end position="222"/>
    </location>
</feature>
<dbReference type="Proteomes" id="UP001622594">
    <property type="component" value="Chromosome"/>
</dbReference>
<accession>A0ABZ1L408</accession>
<name>A0ABZ1L408_9ACTN</name>
<evidence type="ECO:0000313" key="3">
    <source>
        <dbReference type="Proteomes" id="UP001622594"/>
    </source>
</evidence>
<gene>
    <name evidence="2" type="ORF">OG814_01620</name>
</gene>
<evidence type="ECO:0000313" key="2">
    <source>
        <dbReference type="EMBL" id="WTR68046.1"/>
    </source>
</evidence>
<dbReference type="EMBL" id="CP108188">
    <property type="protein sequence ID" value="WTR68046.1"/>
    <property type="molecule type" value="Genomic_DNA"/>
</dbReference>
<proteinExistence type="predicted"/>
<keyword evidence="3" id="KW-1185">Reference proteome</keyword>
<dbReference type="RefSeq" id="WP_327166167.1">
    <property type="nucleotide sequence ID" value="NZ_CP108062.1"/>
</dbReference>
<organism evidence="2 3">
    <name type="scientific">Streptomyces zaomyceticus</name>
    <dbReference type="NCBI Taxonomy" id="68286"/>
    <lineage>
        <taxon>Bacteria</taxon>
        <taxon>Bacillati</taxon>
        <taxon>Actinomycetota</taxon>
        <taxon>Actinomycetes</taxon>
        <taxon>Kitasatosporales</taxon>
        <taxon>Streptomycetaceae</taxon>
        <taxon>Streptomyces</taxon>
    </lineage>
</organism>
<evidence type="ECO:0000256" key="1">
    <source>
        <dbReference type="SAM" id="MobiDB-lite"/>
    </source>
</evidence>
<protein>
    <submittedName>
        <fullName evidence="2">Uncharacterized protein</fullName>
    </submittedName>
</protein>